<evidence type="ECO:0000313" key="1">
    <source>
        <dbReference type="EMBL" id="KKN15320.1"/>
    </source>
</evidence>
<gene>
    <name evidence="1" type="ORF">LCGC14_0987190</name>
</gene>
<dbReference type="PROSITE" id="PS51257">
    <property type="entry name" value="PROKAR_LIPOPROTEIN"/>
    <property type="match status" value="1"/>
</dbReference>
<comment type="caution">
    <text evidence="1">The sequence shown here is derived from an EMBL/GenBank/DDBJ whole genome shotgun (WGS) entry which is preliminary data.</text>
</comment>
<organism evidence="1">
    <name type="scientific">marine sediment metagenome</name>
    <dbReference type="NCBI Taxonomy" id="412755"/>
    <lineage>
        <taxon>unclassified sequences</taxon>
        <taxon>metagenomes</taxon>
        <taxon>ecological metagenomes</taxon>
    </lineage>
</organism>
<dbReference type="AlphaFoldDB" id="A0A0F9N6V9"/>
<dbReference type="EMBL" id="LAZR01003724">
    <property type="protein sequence ID" value="KKN15320.1"/>
    <property type="molecule type" value="Genomic_DNA"/>
</dbReference>
<sequence length="208" mass="22264">MRRLFYGLVIGFILGCAAAPLLSQSAPGVPPITARGAAYTRHIDIMPNSATLGPTAPLLASIGTARGLIFDADAQTVNLHIEIPNDWDRSTSPNLHISWVPQSGEPLLENETVIWLISYRSRGLTEVIDGGSVVATSATYTQTGGAGTDKQMIVTHIPIPATTGNQPVSAEDLLLIQFSRDMTNDTHGEDAIVMKWLFDYTSISAFTG</sequence>
<proteinExistence type="predicted"/>
<accession>A0A0F9N6V9</accession>
<protein>
    <submittedName>
        <fullName evidence="1">Uncharacterized protein</fullName>
    </submittedName>
</protein>
<reference evidence="1" key="1">
    <citation type="journal article" date="2015" name="Nature">
        <title>Complex archaea that bridge the gap between prokaryotes and eukaryotes.</title>
        <authorList>
            <person name="Spang A."/>
            <person name="Saw J.H."/>
            <person name="Jorgensen S.L."/>
            <person name="Zaremba-Niedzwiedzka K."/>
            <person name="Martijn J."/>
            <person name="Lind A.E."/>
            <person name="van Eijk R."/>
            <person name="Schleper C."/>
            <person name="Guy L."/>
            <person name="Ettema T.J."/>
        </authorList>
    </citation>
    <scope>NUCLEOTIDE SEQUENCE</scope>
</reference>
<name>A0A0F9N6V9_9ZZZZ</name>